<evidence type="ECO:0000256" key="1">
    <source>
        <dbReference type="SAM" id="MobiDB-lite"/>
    </source>
</evidence>
<dbReference type="Proteomes" id="UP001139179">
    <property type="component" value="Unassembled WGS sequence"/>
</dbReference>
<proteinExistence type="predicted"/>
<keyword evidence="2" id="KW-0732">Signal</keyword>
<accession>A0A9X2IQU2</accession>
<organism evidence="3 4">
    <name type="scientific">Halalkalibacter oceani</name>
    <dbReference type="NCBI Taxonomy" id="1653776"/>
    <lineage>
        <taxon>Bacteria</taxon>
        <taxon>Bacillati</taxon>
        <taxon>Bacillota</taxon>
        <taxon>Bacilli</taxon>
        <taxon>Bacillales</taxon>
        <taxon>Bacillaceae</taxon>
        <taxon>Halalkalibacter</taxon>
    </lineage>
</organism>
<dbReference type="EMBL" id="JAMBOL010000031">
    <property type="protein sequence ID" value="MCM3716211.1"/>
    <property type="molecule type" value="Genomic_DNA"/>
</dbReference>
<feature type="chain" id="PRO_5040942370" evidence="2">
    <location>
        <begin position="23"/>
        <end position="47"/>
    </location>
</feature>
<feature type="region of interest" description="Disordered" evidence="1">
    <location>
        <begin position="21"/>
        <end position="47"/>
    </location>
</feature>
<name>A0A9X2IQU2_9BACI</name>
<dbReference type="PROSITE" id="PS51257">
    <property type="entry name" value="PROKAR_LIPOPROTEIN"/>
    <property type="match status" value="1"/>
</dbReference>
<dbReference type="AlphaFoldDB" id="A0A9X2IQU2"/>
<reference evidence="3" key="1">
    <citation type="submission" date="2022-05" db="EMBL/GenBank/DDBJ databases">
        <title>Comparative Genomics of Spacecraft Associated Microbes.</title>
        <authorList>
            <person name="Tran M.T."/>
            <person name="Wright A."/>
            <person name="Seuylemezian A."/>
            <person name="Eisen J."/>
            <person name="Coil D."/>
        </authorList>
    </citation>
    <scope>NUCLEOTIDE SEQUENCE</scope>
    <source>
        <strain evidence="3">214.1.1</strain>
    </source>
</reference>
<evidence type="ECO:0000313" key="4">
    <source>
        <dbReference type="Proteomes" id="UP001139179"/>
    </source>
</evidence>
<gene>
    <name evidence="3" type="ORF">M3202_19385</name>
</gene>
<comment type="caution">
    <text evidence="3">The sequence shown here is derived from an EMBL/GenBank/DDBJ whole genome shotgun (WGS) entry which is preliminary data.</text>
</comment>
<evidence type="ECO:0000313" key="3">
    <source>
        <dbReference type="EMBL" id="MCM3716211.1"/>
    </source>
</evidence>
<sequence length="47" mass="4725">MKKNLLLLMSALGITLVMTACGGEGDPAGDPATDPATDPAMDQPAPQ</sequence>
<feature type="signal peptide" evidence="2">
    <location>
        <begin position="1"/>
        <end position="22"/>
    </location>
</feature>
<evidence type="ECO:0000256" key="2">
    <source>
        <dbReference type="SAM" id="SignalP"/>
    </source>
</evidence>
<keyword evidence="4" id="KW-1185">Reference proteome</keyword>
<protein>
    <submittedName>
        <fullName evidence="3">Uncharacterized protein</fullName>
    </submittedName>
</protein>
<dbReference type="RefSeq" id="WP_251224882.1">
    <property type="nucleotide sequence ID" value="NZ_JAMBOL010000031.1"/>
</dbReference>